<proteinExistence type="predicted"/>
<comment type="caution">
    <text evidence="1">The sequence shown here is derived from an EMBL/GenBank/DDBJ whole genome shotgun (WGS) entry which is preliminary data.</text>
</comment>
<protein>
    <submittedName>
        <fullName evidence="1">5708_t:CDS:1</fullName>
    </submittedName>
</protein>
<name>A0ACA9LPN8_9GLOM</name>
<reference evidence="1" key="1">
    <citation type="submission" date="2021-06" db="EMBL/GenBank/DDBJ databases">
        <authorList>
            <person name="Kallberg Y."/>
            <person name="Tangrot J."/>
            <person name="Rosling A."/>
        </authorList>
    </citation>
    <scope>NUCLEOTIDE SEQUENCE</scope>
    <source>
        <strain evidence="1">AU212A</strain>
    </source>
</reference>
<evidence type="ECO:0000313" key="2">
    <source>
        <dbReference type="Proteomes" id="UP000789860"/>
    </source>
</evidence>
<evidence type="ECO:0000313" key="1">
    <source>
        <dbReference type="EMBL" id="CAG8543162.1"/>
    </source>
</evidence>
<feature type="non-terminal residue" evidence="1">
    <location>
        <position position="101"/>
    </location>
</feature>
<gene>
    <name evidence="1" type="ORF">SCALOS_LOCUS4913</name>
</gene>
<organism evidence="1 2">
    <name type="scientific">Scutellospora calospora</name>
    <dbReference type="NCBI Taxonomy" id="85575"/>
    <lineage>
        <taxon>Eukaryota</taxon>
        <taxon>Fungi</taxon>
        <taxon>Fungi incertae sedis</taxon>
        <taxon>Mucoromycota</taxon>
        <taxon>Glomeromycotina</taxon>
        <taxon>Glomeromycetes</taxon>
        <taxon>Diversisporales</taxon>
        <taxon>Gigasporaceae</taxon>
        <taxon>Scutellospora</taxon>
    </lineage>
</organism>
<dbReference type="EMBL" id="CAJVPM010007216">
    <property type="protein sequence ID" value="CAG8543162.1"/>
    <property type="molecule type" value="Genomic_DNA"/>
</dbReference>
<keyword evidence="2" id="KW-1185">Reference proteome</keyword>
<sequence>MKLAYFGKILTSNDLQEKIISATFLAEDDDEMIEDSEIEEVEYDLNIIECFDIENIDYENKKDNSDSLSSVDKVGEDSENLNNMEGEYSVSENLPIALRKT</sequence>
<dbReference type="Proteomes" id="UP000789860">
    <property type="component" value="Unassembled WGS sequence"/>
</dbReference>
<accession>A0ACA9LPN8</accession>